<dbReference type="Gramene" id="Pp3c21_14790V3.2">
    <property type="protein sequence ID" value="Pp3c21_14790V3.2"/>
    <property type="gene ID" value="Pp3c21_14790"/>
</dbReference>
<evidence type="ECO:0000259" key="3">
    <source>
        <dbReference type="PROSITE" id="PS50174"/>
    </source>
</evidence>
<organism evidence="4">
    <name type="scientific">Physcomitrium patens</name>
    <name type="common">Spreading-leaved earth moss</name>
    <name type="synonym">Physcomitrella patens</name>
    <dbReference type="NCBI Taxonomy" id="3218"/>
    <lineage>
        <taxon>Eukaryota</taxon>
        <taxon>Viridiplantae</taxon>
        <taxon>Streptophyta</taxon>
        <taxon>Embryophyta</taxon>
        <taxon>Bryophyta</taxon>
        <taxon>Bryophytina</taxon>
        <taxon>Bryopsida</taxon>
        <taxon>Funariidae</taxon>
        <taxon>Funariales</taxon>
        <taxon>Funariaceae</taxon>
        <taxon>Physcomitrium</taxon>
    </lineage>
</organism>
<dbReference type="GO" id="GO:0003676">
    <property type="term" value="F:nucleic acid binding"/>
    <property type="evidence" value="ECO:0007669"/>
    <property type="project" value="InterPro"/>
</dbReference>
<dbReference type="EMBL" id="ABEU02000021">
    <property type="protein sequence ID" value="PNR32061.1"/>
    <property type="molecule type" value="Genomic_DNA"/>
</dbReference>
<feature type="coiled-coil region" evidence="1">
    <location>
        <begin position="114"/>
        <end position="141"/>
    </location>
</feature>
<dbReference type="PANTHER" id="PTHR21032:SF0">
    <property type="entry name" value="G PATCH DOMAIN-CONTAINING PROTEIN 11"/>
    <property type="match status" value="1"/>
</dbReference>
<dbReference type="EnsemblPlants" id="Pp3c21_14790V3.5">
    <property type="protein sequence ID" value="Pp3c21_14790V3.5"/>
    <property type="gene ID" value="Pp3c21_14790"/>
</dbReference>
<evidence type="ECO:0000313" key="5">
    <source>
        <dbReference type="EnsemblPlants" id="Pp3c21_14790V3.1"/>
    </source>
</evidence>
<dbReference type="Gramene" id="Pp3c21_14790V3.4">
    <property type="protein sequence ID" value="Pp3c21_14790V3.4"/>
    <property type="gene ID" value="Pp3c21_14790"/>
</dbReference>
<proteinExistence type="predicted"/>
<dbReference type="Proteomes" id="UP000006727">
    <property type="component" value="Chromosome 21"/>
</dbReference>
<dbReference type="InterPro" id="IPR025239">
    <property type="entry name" value="DUF4187"/>
</dbReference>
<evidence type="ECO:0000256" key="1">
    <source>
        <dbReference type="SAM" id="Coils"/>
    </source>
</evidence>
<feature type="domain" description="G-patch" evidence="3">
    <location>
        <begin position="144"/>
        <end position="190"/>
    </location>
</feature>
<dbReference type="InterPro" id="IPR000467">
    <property type="entry name" value="G_patch_dom"/>
</dbReference>
<protein>
    <recommendedName>
        <fullName evidence="3">G-patch domain-containing protein</fullName>
    </recommendedName>
</protein>
<feature type="compositionally biased region" description="Acidic residues" evidence="2">
    <location>
        <begin position="282"/>
        <end position="297"/>
    </location>
</feature>
<dbReference type="SMART" id="SM00443">
    <property type="entry name" value="G_patch"/>
    <property type="match status" value="1"/>
</dbReference>
<dbReference type="PROSITE" id="PS50174">
    <property type="entry name" value="G_PATCH"/>
    <property type="match status" value="1"/>
</dbReference>
<dbReference type="GO" id="GO:0000776">
    <property type="term" value="C:kinetochore"/>
    <property type="evidence" value="ECO:0000318"/>
    <property type="project" value="GO_Central"/>
</dbReference>
<dbReference type="EnsemblPlants" id="Pp3c21_14790V3.4">
    <property type="protein sequence ID" value="Pp3c21_14790V3.4"/>
    <property type="gene ID" value="Pp3c21_14790"/>
</dbReference>
<keyword evidence="1" id="KW-0175">Coiled coil</keyword>
<reference evidence="4 6" key="1">
    <citation type="journal article" date="2008" name="Science">
        <title>The Physcomitrella genome reveals evolutionary insights into the conquest of land by plants.</title>
        <authorList>
            <person name="Rensing S."/>
            <person name="Lang D."/>
            <person name="Zimmer A."/>
            <person name="Terry A."/>
            <person name="Salamov A."/>
            <person name="Shapiro H."/>
            <person name="Nishiyama T."/>
            <person name="Perroud P.-F."/>
            <person name="Lindquist E."/>
            <person name="Kamisugi Y."/>
            <person name="Tanahashi T."/>
            <person name="Sakakibara K."/>
            <person name="Fujita T."/>
            <person name="Oishi K."/>
            <person name="Shin-I T."/>
            <person name="Kuroki Y."/>
            <person name="Toyoda A."/>
            <person name="Suzuki Y."/>
            <person name="Hashimoto A."/>
            <person name="Yamaguchi K."/>
            <person name="Sugano A."/>
            <person name="Kohara Y."/>
            <person name="Fujiyama A."/>
            <person name="Anterola A."/>
            <person name="Aoki S."/>
            <person name="Ashton N."/>
            <person name="Barbazuk W.B."/>
            <person name="Barker E."/>
            <person name="Bennetzen J."/>
            <person name="Bezanilla M."/>
            <person name="Blankenship R."/>
            <person name="Cho S.H."/>
            <person name="Dutcher S."/>
            <person name="Estelle M."/>
            <person name="Fawcett J.A."/>
            <person name="Gundlach H."/>
            <person name="Hanada K."/>
            <person name="Heyl A."/>
            <person name="Hicks K.A."/>
            <person name="Hugh J."/>
            <person name="Lohr M."/>
            <person name="Mayer K."/>
            <person name="Melkozernov A."/>
            <person name="Murata T."/>
            <person name="Nelson D."/>
            <person name="Pils B."/>
            <person name="Prigge M."/>
            <person name="Reiss B."/>
            <person name="Renner T."/>
            <person name="Rombauts S."/>
            <person name="Rushton P."/>
            <person name="Sanderfoot A."/>
            <person name="Schween G."/>
            <person name="Shiu S.-H."/>
            <person name="Stueber K."/>
            <person name="Theodoulou F.L."/>
            <person name="Tu H."/>
            <person name="Van de Peer Y."/>
            <person name="Verrier P.J."/>
            <person name="Waters E."/>
            <person name="Wood A."/>
            <person name="Yang L."/>
            <person name="Cove D."/>
            <person name="Cuming A."/>
            <person name="Hasebe M."/>
            <person name="Lucas S."/>
            <person name="Mishler D.B."/>
            <person name="Reski R."/>
            <person name="Grigoriev I."/>
            <person name="Quatrano R.S."/>
            <person name="Boore J.L."/>
        </authorList>
    </citation>
    <scope>NUCLEOTIDE SEQUENCE [LARGE SCALE GENOMIC DNA]</scope>
    <source>
        <strain evidence="5 6">cv. Gransden 2004</strain>
    </source>
</reference>
<accession>A0A2K1IS03</accession>
<dbReference type="InterPro" id="IPR039249">
    <property type="entry name" value="GPATCH11"/>
</dbReference>
<dbReference type="PANTHER" id="PTHR21032">
    <property type="entry name" value="G PATCH DOMAIN-CONTAINING PROTEIN 11"/>
    <property type="match status" value="1"/>
</dbReference>
<reference evidence="4 6" key="2">
    <citation type="journal article" date="2018" name="Plant J.">
        <title>The Physcomitrella patens chromosome-scale assembly reveals moss genome structure and evolution.</title>
        <authorList>
            <person name="Lang D."/>
            <person name="Ullrich K.K."/>
            <person name="Murat F."/>
            <person name="Fuchs J."/>
            <person name="Jenkins J."/>
            <person name="Haas F.B."/>
            <person name="Piednoel M."/>
            <person name="Gundlach H."/>
            <person name="Van Bel M."/>
            <person name="Meyberg R."/>
            <person name="Vives C."/>
            <person name="Morata J."/>
            <person name="Symeonidi A."/>
            <person name="Hiss M."/>
            <person name="Muchero W."/>
            <person name="Kamisugi Y."/>
            <person name="Saleh O."/>
            <person name="Blanc G."/>
            <person name="Decker E.L."/>
            <person name="van Gessel N."/>
            <person name="Grimwood J."/>
            <person name="Hayes R.D."/>
            <person name="Graham S.W."/>
            <person name="Gunter L.E."/>
            <person name="McDaniel S.F."/>
            <person name="Hoernstein S.N.W."/>
            <person name="Larsson A."/>
            <person name="Li F.W."/>
            <person name="Perroud P.F."/>
            <person name="Phillips J."/>
            <person name="Ranjan P."/>
            <person name="Rokshar D.S."/>
            <person name="Rothfels C.J."/>
            <person name="Schneider L."/>
            <person name="Shu S."/>
            <person name="Stevenson D.W."/>
            <person name="Thummler F."/>
            <person name="Tillich M."/>
            <person name="Villarreal Aguilar J.C."/>
            <person name="Widiez T."/>
            <person name="Wong G.K."/>
            <person name="Wymore A."/>
            <person name="Zhang Y."/>
            <person name="Zimmer A.D."/>
            <person name="Quatrano R.S."/>
            <person name="Mayer K.F.X."/>
            <person name="Goodstein D."/>
            <person name="Casacuberta J.M."/>
            <person name="Vandepoele K."/>
            <person name="Reski R."/>
            <person name="Cuming A.C."/>
            <person name="Tuskan G.A."/>
            <person name="Maumus F."/>
            <person name="Salse J."/>
            <person name="Schmutz J."/>
            <person name="Rensing S.A."/>
        </authorList>
    </citation>
    <scope>NUCLEOTIDE SEQUENCE [LARGE SCALE GENOMIC DNA]</scope>
    <source>
        <strain evidence="5 6">cv. Gransden 2004</strain>
    </source>
</reference>
<dbReference type="EnsemblPlants" id="Pp3c21_14790V3.2">
    <property type="protein sequence ID" value="Pp3c21_14790V3.2"/>
    <property type="gene ID" value="Pp3c21_14790"/>
</dbReference>
<keyword evidence="6" id="KW-1185">Reference proteome</keyword>
<name>A0A2K1IS03_PHYPA</name>
<dbReference type="AlphaFoldDB" id="A0A2K1IS03"/>
<evidence type="ECO:0000313" key="6">
    <source>
        <dbReference type="Proteomes" id="UP000006727"/>
    </source>
</evidence>
<dbReference type="STRING" id="3218.A0A2K1IS03"/>
<evidence type="ECO:0000256" key="2">
    <source>
        <dbReference type="SAM" id="MobiDB-lite"/>
    </source>
</evidence>
<dbReference type="FunCoup" id="A0A2K1IS03">
    <property type="interactions" value="2015"/>
</dbReference>
<dbReference type="Gramene" id="Pp3c21_14790V3.5">
    <property type="protein sequence ID" value="Pp3c21_14790V3.5"/>
    <property type="gene ID" value="Pp3c21_14790"/>
</dbReference>
<dbReference type="Gramene" id="Pp3c21_14790V3.1">
    <property type="protein sequence ID" value="Pp3c21_14790V3.1"/>
    <property type="gene ID" value="Pp3c21_14790"/>
</dbReference>
<dbReference type="SMART" id="SM01173">
    <property type="entry name" value="DUF4187"/>
    <property type="match status" value="1"/>
</dbReference>
<dbReference type="EnsemblPlants" id="Pp3c21_14790V3.1">
    <property type="protein sequence ID" value="Pp3c21_14790V3.1"/>
    <property type="gene ID" value="Pp3c21_14790"/>
</dbReference>
<dbReference type="Gramene" id="Pp3c21_14790V3.3">
    <property type="protein sequence ID" value="Pp3c21_14790V3.3"/>
    <property type="gene ID" value="Pp3c21_14790"/>
</dbReference>
<reference evidence="5" key="3">
    <citation type="submission" date="2020-12" db="UniProtKB">
        <authorList>
            <consortium name="EnsemblPlants"/>
        </authorList>
    </citation>
    <scope>IDENTIFICATION</scope>
</reference>
<sequence length="339" mass="38344">MFIFLQHGGAAPPLLMRDARRVAISRLYFLPKGCSDCGRLDFSITHQPSASILASDFCAGRYLCDSLVVMAADEDDDYMGDLERFIPKEELLYSKSSSQTGKGRGAGAPKEKVNWKEKRKLKEVQKVKKEAEQRQEGLVAAIPSSNIGFKMLQQMGYKPGNALGKSGQGATEPISVNVKVNRTGLGRDRVVAEEKVLKAKVKALVQEKKRKKVDELREGFEERRRGTWQSRKLISDYRKAYTALLQLEEQSSGSAEGVLKVNMQEAKGAVEKKEEKKKQKDEDADEEEEEEEEVITEEMLQETLARLREVFNYCLYCGFQYESREQLRNDCPGVEEDAH</sequence>
<gene>
    <name evidence="5" type="primary">LOC112274171</name>
    <name evidence="4" type="ORF">PHYPA_026186</name>
</gene>
<feature type="compositionally biased region" description="Basic and acidic residues" evidence="2">
    <location>
        <begin position="269"/>
        <end position="281"/>
    </location>
</feature>
<feature type="region of interest" description="Disordered" evidence="2">
    <location>
        <begin position="269"/>
        <end position="297"/>
    </location>
</feature>
<evidence type="ECO:0000313" key="4">
    <source>
        <dbReference type="EMBL" id="PNR32061.1"/>
    </source>
</evidence>
<dbReference type="EnsemblPlants" id="Pp3c21_14790V3.3">
    <property type="protein sequence ID" value="Pp3c21_14790V3.3"/>
    <property type="gene ID" value="Pp3c21_14790"/>
</dbReference>
<dbReference type="Pfam" id="PF01585">
    <property type="entry name" value="G-patch"/>
    <property type="match status" value="1"/>
</dbReference>
<dbReference type="PaxDb" id="3218-PP1S167_156V6.1"/>
<dbReference type="Pfam" id="PF13821">
    <property type="entry name" value="DUF4187"/>
    <property type="match status" value="1"/>
</dbReference>